<evidence type="ECO:0000313" key="3">
    <source>
        <dbReference type="Proteomes" id="UP000629468"/>
    </source>
</evidence>
<name>A0A8H7KC29_AGABI</name>
<evidence type="ECO:0000256" key="1">
    <source>
        <dbReference type="SAM" id="MobiDB-lite"/>
    </source>
</evidence>
<organism evidence="2 3">
    <name type="scientific">Agaricus bisporus var. burnettii</name>
    <dbReference type="NCBI Taxonomy" id="192524"/>
    <lineage>
        <taxon>Eukaryota</taxon>
        <taxon>Fungi</taxon>
        <taxon>Dikarya</taxon>
        <taxon>Basidiomycota</taxon>
        <taxon>Agaricomycotina</taxon>
        <taxon>Agaricomycetes</taxon>
        <taxon>Agaricomycetidae</taxon>
        <taxon>Agaricales</taxon>
        <taxon>Agaricineae</taxon>
        <taxon>Agaricaceae</taxon>
        <taxon>Agaricus</taxon>
    </lineage>
</organism>
<dbReference type="Proteomes" id="UP000629468">
    <property type="component" value="Unassembled WGS sequence"/>
</dbReference>
<gene>
    <name evidence="2" type="ORF">Agabi119p4_6827</name>
</gene>
<accession>A0A8H7KC29</accession>
<reference evidence="2 3" key="1">
    <citation type="journal article" name="Sci. Rep.">
        <title>Telomere-to-telomere assembled and centromere annotated genomes of the two main subspecies of the button mushroom Agaricus bisporus reveal especially polymorphic chromosome ends.</title>
        <authorList>
            <person name="Sonnenberg A.S.M."/>
            <person name="Sedaghat-Telgerd N."/>
            <person name="Lavrijssen B."/>
            <person name="Ohm R.A."/>
            <person name="Hendrickx P.M."/>
            <person name="Scholtmeijer K."/>
            <person name="Baars J.J.P."/>
            <person name="van Peer A."/>
        </authorList>
    </citation>
    <scope>NUCLEOTIDE SEQUENCE [LARGE SCALE GENOMIC DNA]</scope>
    <source>
        <strain evidence="2 3">H119_p4</strain>
    </source>
</reference>
<feature type="region of interest" description="Disordered" evidence="1">
    <location>
        <begin position="1"/>
        <end position="24"/>
    </location>
</feature>
<sequence length="110" mass="12673">MPSDSLETEKVSHRPPPPRPQNIALTGNQLLHEDTGAYTALSIIDTNISVMPFMTPPNFTLLPDQKRKFYKFSLNDIDVQCGSQFVKQLDRRWRSPTYQSAHFKYSLFLT</sequence>
<dbReference type="EMBL" id="JABXXO010000009">
    <property type="protein sequence ID" value="KAF7770853.1"/>
    <property type="molecule type" value="Genomic_DNA"/>
</dbReference>
<dbReference type="AlphaFoldDB" id="A0A8H7KC29"/>
<evidence type="ECO:0000313" key="2">
    <source>
        <dbReference type="EMBL" id="KAF7770853.1"/>
    </source>
</evidence>
<proteinExistence type="predicted"/>
<protein>
    <submittedName>
        <fullName evidence="2">Uncharacterized protein</fullName>
    </submittedName>
</protein>
<comment type="caution">
    <text evidence="2">The sequence shown here is derived from an EMBL/GenBank/DDBJ whole genome shotgun (WGS) entry which is preliminary data.</text>
</comment>